<comment type="caution">
    <text evidence="1">The sequence shown here is derived from an EMBL/GenBank/DDBJ whole genome shotgun (WGS) entry which is preliminary data.</text>
</comment>
<organism evidence="1 2">
    <name type="scientific">Trichothecium roseum</name>
    <dbReference type="NCBI Taxonomy" id="47278"/>
    <lineage>
        <taxon>Eukaryota</taxon>
        <taxon>Fungi</taxon>
        <taxon>Dikarya</taxon>
        <taxon>Ascomycota</taxon>
        <taxon>Pezizomycotina</taxon>
        <taxon>Sordariomycetes</taxon>
        <taxon>Hypocreomycetidae</taxon>
        <taxon>Hypocreales</taxon>
        <taxon>Hypocreales incertae sedis</taxon>
        <taxon>Trichothecium</taxon>
    </lineage>
</organism>
<sequence>MPRKCSKSQDSCLSRSFTTQVLPVPWPKQDFTGKTVLVTGANAGIGREAARHFVRLNARRVILGCRDLAKAEAAKKDIEASSAATVKGSDGGKGGDGNDATRCQIEVWQVDLGSFASVKSFCRRAEDELDRLDVVVENAGLLSQTYHQFEGYERQCTVNIISTWLMALLLLPVLRRTSEAFYGDETKQTGTAPRRRPHLCIVGSNSQFYTKFEQRNEPSIFEAFRGKGDMHMRYANTKLVSLMIMRELVKRTDGKTTAVPRVIINMPEPGFTKTELMRESTWPWYVKATLAVSNVVLARSSEMASRNYVWAASAAAGPGSHGLYVEDCKLSTPAPLADTEEGRRLQVKVFDELAEILERIQPGILARNGLATE</sequence>
<name>A0ACC0UZX2_9HYPO</name>
<reference evidence="1" key="1">
    <citation type="submission" date="2022-10" db="EMBL/GenBank/DDBJ databases">
        <title>Complete Genome of Trichothecium roseum strain YXFP-22015, a Plant Pathogen Isolated from Citrus.</title>
        <authorList>
            <person name="Wang Y."/>
            <person name="Zhu L."/>
        </authorList>
    </citation>
    <scope>NUCLEOTIDE SEQUENCE</scope>
    <source>
        <strain evidence="1">YXFP-22015</strain>
    </source>
</reference>
<proteinExistence type="predicted"/>
<protein>
    <submittedName>
        <fullName evidence="1">Uncharacterized protein</fullName>
    </submittedName>
</protein>
<keyword evidence="2" id="KW-1185">Reference proteome</keyword>
<evidence type="ECO:0000313" key="2">
    <source>
        <dbReference type="Proteomes" id="UP001163324"/>
    </source>
</evidence>
<dbReference type="EMBL" id="CM047944">
    <property type="protein sequence ID" value="KAI9899709.1"/>
    <property type="molecule type" value="Genomic_DNA"/>
</dbReference>
<evidence type="ECO:0000313" key="1">
    <source>
        <dbReference type="EMBL" id="KAI9899709.1"/>
    </source>
</evidence>
<gene>
    <name evidence="1" type="ORF">N3K66_006170</name>
</gene>
<accession>A0ACC0UZX2</accession>
<dbReference type="Proteomes" id="UP001163324">
    <property type="component" value="Chromosome 5"/>
</dbReference>